<feature type="transmembrane region" description="Helical" evidence="6">
    <location>
        <begin position="246"/>
        <end position="269"/>
    </location>
</feature>
<comment type="similarity">
    <text evidence="2 6">Belongs to the tetraspanin (TM4SF) family.</text>
</comment>
<dbReference type="InterPro" id="IPR000301">
    <property type="entry name" value="Tetraspanin_animals"/>
</dbReference>
<reference evidence="7 8" key="1">
    <citation type="journal article" date="2017" name="Nat. Ecol. Evol.">
        <title>Scallop genome provides insights into evolution of bilaterian karyotype and development.</title>
        <authorList>
            <person name="Wang S."/>
            <person name="Zhang J."/>
            <person name="Jiao W."/>
            <person name="Li J."/>
            <person name="Xun X."/>
            <person name="Sun Y."/>
            <person name="Guo X."/>
            <person name="Huan P."/>
            <person name="Dong B."/>
            <person name="Zhang L."/>
            <person name="Hu X."/>
            <person name="Sun X."/>
            <person name="Wang J."/>
            <person name="Zhao C."/>
            <person name="Wang Y."/>
            <person name="Wang D."/>
            <person name="Huang X."/>
            <person name="Wang R."/>
            <person name="Lv J."/>
            <person name="Li Y."/>
            <person name="Zhang Z."/>
            <person name="Liu B."/>
            <person name="Lu W."/>
            <person name="Hui Y."/>
            <person name="Liang J."/>
            <person name="Zhou Z."/>
            <person name="Hou R."/>
            <person name="Li X."/>
            <person name="Liu Y."/>
            <person name="Li H."/>
            <person name="Ning X."/>
            <person name="Lin Y."/>
            <person name="Zhao L."/>
            <person name="Xing Q."/>
            <person name="Dou J."/>
            <person name="Li Y."/>
            <person name="Mao J."/>
            <person name="Guo H."/>
            <person name="Dou H."/>
            <person name="Li T."/>
            <person name="Mu C."/>
            <person name="Jiang W."/>
            <person name="Fu Q."/>
            <person name="Fu X."/>
            <person name="Miao Y."/>
            <person name="Liu J."/>
            <person name="Yu Q."/>
            <person name="Li R."/>
            <person name="Liao H."/>
            <person name="Li X."/>
            <person name="Kong Y."/>
            <person name="Jiang Z."/>
            <person name="Chourrout D."/>
            <person name="Li R."/>
            <person name="Bao Z."/>
        </authorList>
    </citation>
    <scope>NUCLEOTIDE SEQUENCE [LARGE SCALE GENOMIC DNA]</scope>
    <source>
        <strain evidence="7 8">PY_sf001</strain>
    </source>
</reference>
<dbReference type="PANTHER" id="PTHR19282:SF562">
    <property type="entry name" value="AT12771P-RELATED"/>
    <property type="match status" value="1"/>
</dbReference>
<comment type="caution">
    <text evidence="7">The sequence shown here is derived from an EMBL/GenBank/DDBJ whole genome shotgun (WGS) entry which is preliminary data.</text>
</comment>
<feature type="transmembrane region" description="Helical" evidence="6">
    <location>
        <begin position="70"/>
        <end position="89"/>
    </location>
</feature>
<keyword evidence="5 6" id="KW-0472">Membrane</keyword>
<evidence type="ECO:0000256" key="6">
    <source>
        <dbReference type="RuleBase" id="RU361218"/>
    </source>
</evidence>
<keyword evidence="3 6" id="KW-0812">Transmembrane</keyword>
<dbReference type="PANTHER" id="PTHR19282">
    <property type="entry name" value="TETRASPANIN"/>
    <property type="match status" value="1"/>
</dbReference>
<gene>
    <name evidence="7" type="ORF">KP79_PYT20075</name>
</gene>
<dbReference type="InterPro" id="IPR018499">
    <property type="entry name" value="Tetraspanin/Peripherin"/>
</dbReference>
<evidence type="ECO:0000313" key="8">
    <source>
        <dbReference type="Proteomes" id="UP000242188"/>
    </source>
</evidence>
<feature type="transmembrane region" description="Helical" evidence="6">
    <location>
        <begin position="26"/>
        <end position="50"/>
    </location>
</feature>
<evidence type="ECO:0000256" key="2">
    <source>
        <dbReference type="ARBA" id="ARBA00006840"/>
    </source>
</evidence>
<dbReference type="AlphaFoldDB" id="A0A210Q270"/>
<dbReference type="EMBL" id="NEDP02005220">
    <property type="protein sequence ID" value="OWF42831.1"/>
    <property type="molecule type" value="Genomic_DNA"/>
</dbReference>
<dbReference type="Proteomes" id="UP000242188">
    <property type="component" value="Unassembled WGS sequence"/>
</dbReference>
<keyword evidence="8" id="KW-1185">Reference proteome</keyword>
<dbReference type="SUPFAM" id="SSF48652">
    <property type="entry name" value="Tetraspanin"/>
    <property type="match status" value="1"/>
</dbReference>
<dbReference type="Pfam" id="PF00335">
    <property type="entry name" value="Tetraspanin"/>
    <property type="match status" value="1"/>
</dbReference>
<dbReference type="InterPro" id="IPR008952">
    <property type="entry name" value="Tetraspanin_EC2_sf"/>
</dbReference>
<dbReference type="PIRSF" id="PIRSF002419">
    <property type="entry name" value="Tetraspanin"/>
    <property type="match status" value="1"/>
</dbReference>
<evidence type="ECO:0000256" key="1">
    <source>
        <dbReference type="ARBA" id="ARBA00004141"/>
    </source>
</evidence>
<name>A0A210Q270_MIZYE</name>
<feature type="transmembrane region" description="Helical" evidence="6">
    <location>
        <begin position="101"/>
        <end position="121"/>
    </location>
</feature>
<evidence type="ECO:0000256" key="3">
    <source>
        <dbReference type="ARBA" id="ARBA00022692"/>
    </source>
</evidence>
<dbReference type="PRINTS" id="PR00259">
    <property type="entry name" value="TMFOUR"/>
</dbReference>
<comment type="subcellular location">
    <subcellularLocation>
        <location evidence="1 6">Membrane</location>
        <topology evidence="1 6">Multi-pass membrane protein</topology>
    </subcellularLocation>
</comment>
<dbReference type="Gene3D" id="1.10.1450.10">
    <property type="entry name" value="Tetraspanin"/>
    <property type="match status" value="1"/>
</dbReference>
<keyword evidence="4 6" id="KW-1133">Transmembrane helix</keyword>
<accession>A0A210Q270</accession>
<dbReference type="OrthoDB" id="5870230at2759"/>
<dbReference type="GO" id="GO:0005886">
    <property type="term" value="C:plasma membrane"/>
    <property type="evidence" value="ECO:0007669"/>
    <property type="project" value="TreeGrafter"/>
</dbReference>
<proteinExistence type="inferred from homology"/>
<protein>
    <recommendedName>
        <fullName evidence="6">Tetraspanin</fullName>
    </recommendedName>
</protein>
<sequence>MSKTNAMATKVPHLPLHEKARIYKRLMLVFLVVYILEGVASFSIGVWLLARFHVVSNCFINYQISAASSLILVSGVLTICVCSFGVVSTSKAENTQCLRPFLIFLVLLVALELSAAIVSTIDQHKLDDKTFHNSMSTTHWSISNENDEEEQKEELECWTEVQKRFRCCGVDGYRDWISDTSDTYNFSQSISTLALDSCRCELNWREKERKCIEVNVTLGTNVSNYGVFASPCHDALYSAITTQTTLIRWFCPILVILQVVAFAFIFWFFSKVQKANAVEVYGVGNRKSTTDPEPPIIFSVSNDRRSSS</sequence>
<organism evidence="7 8">
    <name type="scientific">Mizuhopecten yessoensis</name>
    <name type="common">Japanese scallop</name>
    <name type="synonym">Patinopecten yessoensis</name>
    <dbReference type="NCBI Taxonomy" id="6573"/>
    <lineage>
        <taxon>Eukaryota</taxon>
        <taxon>Metazoa</taxon>
        <taxon>Spiralia</taxon>
        <taxon>Lophotrochozoa</taxon>
        <taxon>Mollusca</taxon>
        <taxon>Bivalvia</taxon>
        <taxon>Autobranchia</taxon>
        <taxon>Pteriomorphia</taxon>
        <taxon>Pectinida</taxon>
        <taxon>Pectinoidea</taxon>
        <taxon>Pectinidae</taxon>
        <taxon>Mizuhopecten</taxon>
    </lineage>
</organism>
<evidence type="ECO:0000256" key="5">
    <source>
        <dbReference type="ARBA" id="ARBA00023136"/>
    </source>
</evidence>
<evidence type="ECO:0000256" key="4">
    <source>
        <dbReference type="ARBA" id="ARBA00022989"/>
    </source>
</evidence>
<evidence type="ECO:0000313" key="7">
    <source>
        <dbReference type="EMBL" id="OWF42831.1"/>
    </source>
</evidence>